<dbReference type="Proteomes" id="UP000503129">
    <property type="component" value="Chromosome"/>
</dbReference>
<dbReference type="AlphaFoldDB" id="A0A856MG48"/>
<accession>A0A856MG48</accession>
<proteinExistence type="predicted"/>
<sequence length="62" mass="7074">MTKDFRKILDIFPVLLTPLYRSLFAATILKVARFIETCGLDKLAQYTALVFAKLNKQLVLAK</sequence>
<dbReference type="KEGG" id="bsen:DP114_15570"/>
<protein>
    <submittedName>
        <fullName evidence="1">Uncharacterized protein</fullName>
    </submittedName>
</protein>
<organism evidence="1 2">
    <name type="scientific">Brasilonema sennae CENA114</name>
    <dbReference type="NCBI Taxonomy" id="415709"/>
    <lineage>
        <taxon>Bacteria</taxon>
        <taxon>Bacillati</taxon>
        <taxon>Cyanobacteriota</taxon>
        <taxon>Cyanophyceae</taxon>
        <taxon>Nostocales</taxon>
        <taxon>Scytonemataceae</taxon>
        <taxon>Brasilonema</taxon>
        <taxon>Bromeliae group (in: Brasilonema)</taxon>
    </lineage>
</organism>
<keyword evidence="2" id="KW-1185">Reference proteome</keyword>
<gene>
    <name evidence="1" type="ORF">DP114_15570</name>
</gene>
<reference evidence="1 2" key="1">
    <citation type="submission" date="2018-06" db="EMBL/GenBank/DDBJ databases">
        <title>Comparative genomics of Brasilonema spp. strains.</title>
        <authorList>
            <person name="Alvarenga D.O."/>
            <person name="Fiore M.F."/>
            <person name="Varani A.M."/>
        </authorList>
    </citation>
    <scope>NUCLEOTIDE SEQUENCE [LARGE SCALE GENOMIC DNA]</scope>
    <source>
        <strain evidence="1 2">CENA114</strain>
    </source>
</reference>
<evidence type="ECO:0000313" key="2">
    <source>
        <dbReference type="Proteomes" id="UP000503129"/>
    </source>
</evidence>
<evidence type="ECO:0000313" key="1">
    <source>
        <dbReference type="EMBL" id="QDL09129.1"/>
    </source>
</evidence>
<name>A0A856MG48_9CYAN</name>
<dbReference type="EMBL" id="CP030118">
    <property type="protein sequence ID" value="QDL09129.1"/>
    <property type="molecule type" value="Genomic_DNA"/>
</dbReference>